<organism evidence="1 2">
    <name type="scientific">Armillaria ostoyae</name>
    <name type="common">Armillaria root rot fungus</name>
    <dbReference type="NCBI Taxonomy" id="47428"/>
    <lineage>
        <taxon>Eukaryota</taxon>
        <taxon>Fungi</taxon>
        <taxon>Dikarya</taxon>
        <taxon>Basidiomycota</taxon>
        <taxon>Agaricomycotina</taxon>
        <taxon>Agaricomycetes</taxon>
        <taxon>Agaricomycetidae</taxon>
        <taxon>Agaricales</taxon>
        <taxon>Marasmiineae</taxon>
        <taxon>Physalacriaceae</taxon>
        <taxon>Armillaria</taxon>
    </lineage>
</organism>
<keyword evidence="2" id="KW-1185">Reference proteome</keyword>
<protein>
    <submittedName>
        <fullName evidence="1">Uncharacterized protein</fullName>
    </submittedName>
</protein>
<name>A0A284R930_ARMOS</name>
<accession>A0A284R930</accession>
<evidence type="ECO:0000313" key="1">
    <source>
        <dbReference type="EMBL" id="SJL05216.1"/>
    </source>
</evidence>
<reference evidence="2" key="1">
    <citation type="journal article" date="2017" name="Nat. Ecol. Evol.">
        <title>Genome expansion and lineage-specific genetic innovations in the forest pathogenic fungi Armillaria.</title>
        <authorList>
            <person name="Sipos G."/>
            <person name="Prasanna A.N."/>
            <person name="Walter M.C."/>
            <person name="O'Connor E."/>
            <person name="Balint B."/>
            <person name="Krizsan K."/>
            <person name="Kiss B."/>
            <person name="Hess J."/>
            <person name="Varga T."/>
            <person name="Slot J."/>
            <person name="Riley R."/>
            <person name="Boka B."/>
            <person name="Rigling D."/>
            <person name="Barry K."/>
            <person name="Lee J."/>
            <person name="Mihaltcheva S."/>
            <person name="LaButti K."/>
            <person name="Lipzen A."/>
            <person name="Waldron R."/>
            <person name="Moloney N.M."/>
            <person name="Sperisen C."/>
            <person name="Kredics L."/>
            <person name="Vagvoelgyi C."/>
            <person name="Patrignani A."/>
            <person name="Fitzpatrick D."/>
            <person name="Nagy I."/>
            <person name="Doyle S."/>
            <person name="Anderson J.B."/>
            <person name="Grigoriev I.V."/>
            <person name="Gueldener U."/>
            <person name="Muensterkoetter M."/>
            <person name="Nagy L.G."/>
        </authorList>
    </citation>
    <scope>NUCLEOTIDE SEQUENCE [LARGE SCALE GENOMIC DNA]</scope>
    <source>
        <strain evidence="2">C18/9</strain>
    </source>
</reference>
<evidence type="ECO:0000313" key="2">
    <source>
        <dbReference type="Proteomes" id="UP000219338"/>
    </source>
</evidence>
<sequence>MFFASNWFYTWQFSGFNGAIFNIRARGLNNVCYWISQIIGSILIGLLDRKSISHRVPRLHRMDRPRVVLHFLWFSWCDVADSSVLAYGCDVE</sequence>
<dbReference type="OrthoDB" id="196103at2759"/>
<dbReference type="AlphaFoldDB" id="A0A284R930"/>
<dbReference type="Proteomes" id="UP000219338">
    <property type="component" value="Unassembled WGS sequence"/>
</dbReference>
<dbReference type="EMBL" id="FUEG01000006">
    <property type="protein sequence ID" value="SJL05216.1"/>
    <property type="molecule type" value="Genomic_DNA"/>
</dbReference>
<gene>
    <name evidence="1" type="ORF">ARMOST_08582</name>
</gene>
<dbReference type="STRING" id="47428.A0A284R930"/>
<proteinExistence type="predicted"/>